<evidence type="ECO:0000313" key="2">
    <source>
        <dbReference type="EMBL" id="MEN7433008.1"/>
    </source>
</evidence>
<dbReference type="RefSeq" id="WP_346790236.1">
    <property type="nucleotide sequence ID" value="NZ_JAYFSJ010000016.1"/>
</dbReference>
<comment type="caution">
    <text evidence="2">The sequence shown here is derived from an EMBL/GenBank/DDBJ whole genome shotgun (WGS) entry which is preliminary data.</text>
</comment>
<dbReference type="Proteomes" id="UP001405405">
    <property type="component" value="Unassembled WGS sequence"/>
</dbReference>
<sequence>MAYDKAGIADNHNGQLNYRYDLLEAATPKGVESFRFDPAGNLLDNAPAADGHQNDSLLGNLLSQYAGRHYRYDSRGNLVEKRVASPSWNGTATTACPASPRQTANAPTRWAAASPRSARVRLRCTAGTVTCWPSKPATKKRCITCSSRTASCRWPRCTPTPSAASKCLPGAKSV</sequence>
<evidence type="ECO:0000256" key="1">
    <source>
        <dbReference type="SAM" id="MobiDB-lite"/>
    </source>
</evidence>
<protein>
    <recommendedName>
        <fullName evidence="4">RHS repeat protein</fullName>
    </recommendedName>
</protein>
<proteinExistence type="predicted"/>
<gene>
    <name evidence="2" type="ORF">VA599_19875</name>
</gene>
<dbReference type="EMBL" id="JAYFSJ010000016">
    <property type="protein sequence ID" value="MEN7433008.1"/>
    <property type="molecule type" value="Genomic_DNA"/>
</dbReference>
<feature type="compositionally biased region" description="Polar residues" evidence="1">
    <location>
        <begin position="89"/>
        <end position="106"/>
    </location>
</feature>
<evidence type="ECO:0008006" key="4">
    <source>
        <dbReference type="Google" id="ProtNLM"/>
    </source>
</evidence>
<feature type="region of interest" description="Disordered" evidence="1">
    <location>
        <begin position="89"/>
        <end position="112"/>
    </location>
</feature>
<reference evidence="2 3" key="1">
    <citation type="submission" date="2023-12" db="EMBL/GenBank/DDBJ databases">
        <title>Chromobacterium sp. strain TRC.1.1.SA producing antimicrobial pigment.</title>
        <authorList>
            <person name="Verma N."/>
            <person name="Choksket S."/>
            <person name="Pinnaka A.K."/>
            <person name="Korpole S."/>
        </authorList>
    </citation>
    <scope>NUCLEOTIDE SEQUENCE [LARGE SCALE GENOMIC DNA]</scope>
    <source>
        <strain evidence="2 3">TRC1.1.SA</strain>
    </source>
</reference>
<evidence type="ECO:0000313" key="3">
    <source>
        <dbReference type="Proteomes" id="UP001405405"/>
    </source>
</evidence>
<keyword evidence="3" id="KW-1185">Reference proteome</keyword>
<accession>A0ABV0CQ06</accession>
<name>A0ABV0CQ06_9NEIS</name>
<organism evidence="2 3">
    <name type="scientific">Chromobacterium indicum</name>
    <dbReference type="NCBI Taxonomy" id="3110228"/>
    <lineage>
        <taxon>Bacteria</taxon>
        <taxon>Pseudomonadati</taxon>
        <taxon>Pseudomonadota</taxon>
        <taxon>Betaproteobacteria</taxon>
        <taxon>Neisseriales</taxon>
        <taxon>Chromobacteriaceae</taxon>
        <taxon>Chromobacterium</taxon>
    </lineage>
</organism>